<dbReference type="PANTHER" id="PTHR44379">
    <property type="entry name" value="OXIDOREDUCTASE WITH IRON-SULFUR SUBUNIT"/>
    <property type="match status" value="1"/>
</dbReference>
<evidence type="ECO:0000256" key="2">
    <source>
        <dbReference type="ARBA" id="ARBA00022723"/>
    </source>
</evidence>
<dbReference type="SUPFAM" id="SSF54292">
    <property type="entry name" value="2Fe-2S ferredoxin-like"/>
    <property type="match status" value="1"/>
</dbReference>
<dbReference type="CDD" id="cd00207">
    <property type="entry name" value="fer2"/>
    <property type="match status" value="1"/>
</dbReference>
<dbReference type="InterPro" id="IPR006058">
    <property type="entry name" value="2Fe2S_fd_BS"/>
</dbReference>
<dbReference type="PROSITE" id="PS00197">
    <property type="entry name" value="2FE2S_FER_1"/>
    <property type="match status" value="1"/>
</dbReference>
<dbReference type="PATRIC" id="fig|1121307.3.peg.1771"/>
<name>A0A0J8DD11_CLOCY</name>
<dbReference type="InterPro" id="IPR012675">
    <property type="entry name" value="Beta-grasp_dom_sf"/>
</dbReference>
<dbReference type="EC" id="1.2.99.8" evidence="8"/>
<accession>A0A0J8DD11</accession>
<comment type="pathway">
    <text evidence="6">Alkaloid degradation; nicotine degradation.</text>
</comment>
<dbReference type="GO" id="GO:0046872">
    <property type="term" value="F:metal ion binding"/>
    <property type="evidence" value="ECO:0007669"/>
    <property type="project" value="UniProtKB-KW"/>
</dbReference>
<dbReference type="Pfam" id="PF01799">
    <property type="entry name" value="Fer2_2"/>
    <property type="match status" value="1"/>
</dbReference>
<evidence type="ECO:0000313" key="8">
    <source>
        <dbReference type="EMBL" id="KMT22144.1"/>
    </source>
</evidence>
<organism evidence="8 9">
    <name type="scientific">Clostridium cylindrosporum DSM 605</name>
    <dbReference type="NCBI Taxonomy" id="1121307"/>
    <lineage>
        <taxon>Bacteria</taxon>
        <taxon>Bacillati</taxon>
        <taxon>Bacillota</taxon>
        <taxon>Clostridia</taxon>
        <taxon>Eubacteriales</taxon>
        <taxon>Clostridiaceae</taxon>
        <taxon>Clostridium</taxon>
    </lineage>
</organism>
<dbReference type="InterPro" id="IPR051452">
    <property type="entry name" value="Diverse_Oxidoreductases"/>
</dbReference>
<dbReference type="FunFam" id="3.10.20.30:FF:000020">
    <property type="entry name" value="Xanthine dehydrogenase iron-sulfur subunit"/>
    <property type="match status" value="1"/>
</dbReference>
<keyword evidence="1" id="KW-0001">2Fe-2S</keyword>
<keyword evidence="3 8" id="KW-0560">Oxidoreductase</keyword>
<dbReference type="GO" id="GO:0043795">
    <property type="term" value="F:glyceraldehyde oxidoreductase activity"/>
    <property type="evidence" value="ECO:0007669"/>
    <property type="project" value="UniProtKB-EC"/>
</dbReference>
<evidence type="ECO:0000259" key="7">
    <source>
        <dbReference type="PROSITE" id="PS51085"/>
    </source>
</evidence>
<dbReference type="PANTHER" id="PTHR44379:SF8">
    <property type="entry name" value="XANTHINE DEHYDROGENASE IRON-SULFUR-BINDING SUBUNIT XDHC-RELATED"/>
    <property type="match status" value="1"/>
</dbReference>
<dbReference type="AlphaFoldDB" id="A0A0J8DD11"/>
<evidence type="ECO:0000256" key="6">
    <source>
        <dbReference type="ARBA" id="ARBA00060707"/>
    </source>
</evidence>
<evidence type="ECO:0000256" key="1">
    <source>
        <dbReference type="ARBA" id="ARBA00022714"/>
    </source>
</evidence>
<sequence>MFDLKINVNGVYYEKQIKPDTRLLDFIRNNLGLTGTKEGCGEGECGACTVIVNGIAVDSCLMLAMQCHEKNVETIEGLERDGVLHPVQKAFLDNGAVQCGFCIPGMVLSAKALLDSNKDPSEEEIKECISGNLCRCTGYDKMFKAIKSAKESYSGKDEI</sequence>
<dbReference type="GO" id="GO:0051537">
    <property type="term" value="F:2 iron, 2 sulfur cluster binding"/>
    <property type="evidence" value="ECO:0007669"/>
    <property type="project" value="UniProtKB-KW"/>
</dbReference>
<protein>
    <submittedName>
        <fullName evidence="8">Glyceraldehyde dehydrogenase small chain CutC</fullName>
        <ecNumber evidence="8">1.2.99.8</ecNumber>
    </submittedName>
</protein>
<keyword evidence="4" id="KW-0408">Iron</keyword>
<dbReference type="RefSeq" id="WP_048570239.1">
    <property type="nucleotide sequence ID" value="NZ_LFVU01000024.1"/>
</dbReference>
<dbReference type="SUPFAM" id="SSF47741">
    <property type="entry name" value="CO dehydrogenase ISP C-domain like"/>
    <property type="match status" value="1"/>
</dbReference>
<dbReference type="Gene3D" id="3.10.20.30">
    <property type="match status" value="1"/>
</dbReference>
<keyword evidence="2" id="KW-0479">Metal-binding</keyword>
<dbReference type="InterPro" id="IPR002888">
    <property type="entry name" value="2Fe-2S-bd"/>
</dbReference>
<evidence type="ECO:0000256" key="4">
    <source>
        <dbReference type="ARBA" id="ARBA00023004"/>
    </source>
</evidence>
<dbReference type="OrthoDB" id="9796880at2"/>
<dbReference type="InterPro" id="IPR001041">
    <property type="entry name" value="2Fe-2S_ferredoxin-type"/>
</dbReference>
<comment type="caution">
    <text evidence="8">The sequence shown here is derived from an EMBL/GenBank/DDBJ whole genome shotgun (WGS) entry which is preliminary data.</text>
</comment>
<evidence type="ECO:0000256" key="5">
    <source>
        <dbReference type="ARBA" id="ARBA00023014"/>
    </source>
</evidence>
<gene>
    <name evidence="8" type="primary">cutC</name>
    <name evidence="8" type="ORF">CLCY_4c01170</name>
</gene>
<dbReference type="PROSITE" id="PS51085">
    <property type="entry name" value="2FE2S_FER_2"/>
    <property type="match status" value="1"/>
</dbReference>
<keyword evidence="5" id="KW-0411">Iron-sulfur</keyword>
<dbReference type="EMBL" id="LFVU01000024">
    <property type="protein sequence ID" value="KMT22144.1"/>
    <property type="molecule type" value="Genomic_DNA"/>
</dbReference>
<dbReference type="Pfam" id="PF00111">
    <property type="entry name" value="Fer2"/>
    <property type="match status" value="1"/>
</dbReference>
<keyword evidence="9" id="KW-1185">Reference proteome</keyword>
<dbReference type="InterPro" id="IPR036884">
    <property type="entry name" value="2Fe-2S-bd_dom_sf"/>
</dbReference>
<dbReference type="InterPro" id="IPR036010">
    <property type="entry name" value="2Fe-2S_ferredoxin-like_sf"/>
</dbReference>
<feature type="domain" description="2Fe-2S ferredoxin-type" evidence="7">
    <location>
        <begin position="2"/>
        <end position="78"/>
    </location>
</feature>
<dbReference type="STRING" id="1121307.CLCY_4c01170"/>
<dbReference type="Gene3D" id="1.10.150.120">
    <property type="entry name" value="[2Fe-2S]-binding domain"/>
    <property type="match status" value="1"/>
</dbReference>
<reference evidence="8 9" key="1">
    <citation type="submission" date="2015-06" db="EMBL/GenBank/DDBJ databases">
        <title>Draft genome sequence of the purine-degrading Clostridium cylindrosporum HC-1 (DSM 605).</title>
        <authorList>
            <person name="Poehlein A."/>
            <person name="Schiel-Bengelsdorf B."/>
            <person name="Bengelsdorf F."/>
            <person name="Daniel R."/>
            <person name="Duerre P."/>
        </authorList>
    </citation>
    <scope>NUCLEOTIDE SEQUENCE [LARGE SCALE GENOMIC DNA]</scope>
    <source>
        <strain evidence="8 9">DSM 605</strain>
    </source>
</reference>
<proteinExistence type="predicted"/>
<evidence type="ECO:0000313" key="9">
    <source>
        <dbReference type="Proteomes" id="UP000036756"/>
    </source>
</evidence>
<evidence type="ECO:0000256" key="3">
    <source>
        <dbReference type="ARBA" id="ARBA00023002"/>
    </source>
</evidence>
<dbReference type="FunFam" id="1.10.150.120:FF:000003">
    <property type="entry name" value="Carbon monoxide dehydrogenase, small subunit"/>
    <property type="match status" value="1"/>
</dbReference>
<dbReference type="Proteomes" id="UP000036756">
    <property type="component" value="Unassembled WGS sequence"/>
</dbReference>